<evidence type="ECO:0000313" key="2">
    <source>
        <dbReference type="Proteomes" id="UP000248314"/>
    </source>
</evidence>
<reference evidence="1 2" key="1">
    <citation type="submission" date="2018-05" db="EMBL/GenBank/DDBJ databases">
        <title>Genomic Encyclopedia of Type Strains, Phase I: the one thousand microbial genomes (KMG-I) project.</title>
        <authorList>
            <person name="Kyrpides N."/>
        </authorList>
    </citation>
    <scope>NUCLEOTIDE SEQUENCE [LARGE SCALE GENOMIC DNA]</scope>
    <source>
        <strain evidence="1 2">DSM 15611</strain>
    </source>
</reference>
<dbReference type="AlphaFoldDB" id="A0A318HQV2"/>
<accession>A0A318HQV2</accession>
<gene>
    <name evidence="1" type="ORF">EJ73_02477</name>
</gene>
<keyword evidence="2" id="KW-1185">Reference proteome</keyword>
<comment type="caution">
    <text evidence="1">The sequence shown here is derived from an EMBL/GenBank/DDBJ whole genome shotgun (WGS) entry which is preliminary data.</text>
</comment>
<dbReference type="EMBL" id="QJJX01000041">
    <property type="protein sequence ID" value="PXX19008.1"/>
    <property type="molecule type" value="Genomic_DNA"/>
</dbReference>
<proteinExistence type="predicted"/>
<name>A0A318HQV2_9BACT</name>
<dbReference type="Proteomes" id="UP000248314">
    <property type="component" value="Unassembled WGS sequence"/>
</dbReference>
<organism evidence="1 2">
    <name type="scientific">Hoylesella shahii DSM 15611 = JCM 12083</name>
    <dbReference type="NCBI Taxonomy" id="1122991"/>
    <lineage>
        <taxon>Bacteria</taxon>
        <taxon>Pseudomonadati</taxon>
        <taxon>Bacteroidota</taxon>
        <taxon>Bacteroidia</taxon>
        <taxon>Bacteroidales</taxon>
        <taxon>Prevotellaceae</taxon>
        <taxon>Hoylesella</taxon>
    </lineage>
</organism>
<sequence length="50" mass="5570">MIQGVAAKWSFSSLSANKGVNQQVMRFTPFITPQKVSRYFLYGLLGSAED</sequence>
<evidence type="ECO:0000313" key="1">
    <source>
        <dbReference type="EMBL" id="PXX19008.1"/>
    </source>
</evidence>
<protein>
    <submittedName>
        <fullName evidence="1">Uncharacterized protein</fullName>
    </submittedName>
</protein>